<organism evidence="2 3">
    <name type="scientific">Ancylostoma ceylanicum</name>
    <dbReference type="NCBI Taxonomy" id="53326"/>
    <lineage>
        <taxon>Eukaryota</taxon>
        <taxon>Metazoa</taxon>
        <taxon>Ecdysozoa</taxon>
        <taxon>Nematoda</taxon>
        <taxon>Chromadorea</taxon>
        <taxon>Rhabditida</taxon>
        <taxon>Rhabditina</taxon>
        <taxon>Rhabditomorpha</taxon>
        <taxon>Strongyloidea</taxon>
        <taxon>Ancylostomatidae</taxon>
        <taxon>Ancylostomatinae</taxon>
        <taxon>Ancylostoma</taxon>
    </lineage>
</organism>
<gene>
    <name evidence="2" type="primary">Acey_s0461.g1878</name>
    <name evidence="2" type="ORF">Y032_0461g1878</name>
</gene>
<dbReference type="AlphaFoldDB" id="A0A016WYV1"/>
<evidence type="ECO:0000256" key="1">
    <source>
        <dbReference type="SAM" id="SignalP"/>
    </source>
</evidence>
<sequence length="152" mass="17183">MFLLLLMFRALLLSSEQELCVRVKDQDTHSHRCAYFSYVVGEDVHDCNITEFIAHGENDPGIKNESCQHNALKMYMLCSCTERGECVKAMKGEIENDKSVSAQCLLRELDNYDHSPVLESEENAAVSKSKTTIATITSTEEPEQEAAYRELL</sequence>
<name>A0A016WYV1_9BILA</name>
<dbReference type="EMBL" id="JARK01000061">
    <property type="protein sequence ID" value="EYC44442.1"/>
    <property type="molecule type" value="Genomic_DNA"/>
</dbReference>
<evidence type="ECO:0000313" key="3">
    <source>
        <dbReference type="Proteomes" id="UP000024635"/>
    </source>
</evidence>
<keyword evidence="3" id="KW-1185">Reference proteome</keyword>
<accession>A0A016WYV1</accession>
<evidence type="ECO:0000313" key="2">
    <source>
        <dbReference type="EMBL" id="EYC44442.1"/>
    </source>
</evidence>
<protein>
    <submittedName>
        <fullName evidence="2">Uncharacterized protein</fullName>
    </submittedName>
</protein>
<dbReference type="Proteomes" id="UP000024635">
    <property type="component" value="Unassembled WGS sequence"/>
</dbReference>
<reference evidence="3" key="1">
    <citation type="journal article" date="2015" name="Nat. Genet.">
        <title>The genome and transcriptome of the zoonotic hookworm Ancylostoma ceylanicum identify infection-specific gene families.</title>
        <authorList>
            <person name="Schwarz E.M."/>
            <person name="Hu Y."/>
            <person name="Antoshechkin I."/>
            <person name="Miller M.M."/>
            <person name="Sternberg P.W."/>
            <person name="Aroian R.V."/>
        </authorList>
    </citation>
    <scope>NUCLEOTIDE SEQUENCE</scope>
    <source>
        <strain evidence="3">HY135</strain>
    </source>
</reference>
<proteinExistence type="predicted"/>
<feature type="chain" id="PRO_5001491320" evidence="1">
    <location>
        <begin position="18"/>
        <end position="152"/>
    </location>
</feature>
<feature type="signal peptide" evidence="1">
    <location>
        <begin position="1"/>
        <end position="17"/>
    </location>
</feature>
<keyword evidence="1" id="KW-0732">Signal</keyword>
<comment type="caution">
    <text evidence="2">The sequence shown here is derived from an EMBL/GenBank/DDBJ whole genome shotgun (WGS) entry which is preliminary data.</text>
</comment>